<keyword evidence="7" id="KW-1185">Reference proteome</keyword>
<dbReference type="PANTHER" id="PTHR43774">
    <property type="entry name" value="PEPTIDE METHIONINE SULFOXIDE REDUCTASE"/>
    <property type="match status" value="1"/>
</dbReference>
<reference evidence="6" key="2">
    <citation type="submission" date="2024-05" db="EMBL/GenBank/DDBJ databases">
        <title>Rhodohalobacter halophilus gen. nov., sp. nov., a moderately halophilic member of the family Balneolaceae.</title>
        <authorList>
            <person name="Xia J."/>
        </authorList>
    </citation>
    <scope>NUCLEOTIDE SEQUENCE</scope>
    <source>
        <strain evidence="6">WB101</strain>
    </source>
</reference>
<proteinExistence type="inferred from homology"/>
<name>A0ABS9KGL6_9BACT</name>
<dbReference type="EC" id="1.8.4.11" evidence="4"/>
<protein>
    <recommendedName>
        <fullName evidence="4">Peptide methionine sulfoxide reductase MsrA</fullName>
        <shortName evidence="4">Protein-methionine-S-oxide reductase</shortName>
        <ecNumber evidence="4">1.8.4.11</ecNumber>
    </recommendedName>
    <alternativeName>
        <fullName evidence="4">Peptide-methionine (S)-S-oxide reductase</fullName>
        <shortName evidence="4">Peptide Met(O) reductase</shortName>
    </alternativeName>
</protein>
<dbReference type="InterPro" id="IPR002569">
    <property type="entry name" value="Met_Sox_Rdtase_MsrA_dom"/>
</dbReference>
<feature type="domain" description="Peptide methionine sulphoxide reductase MsrA" evidence="5">
    <location>
        <begin position="27"/>
        <end position="179"/>
    </location>
</feature>
<evidence type="ECO:0000256" key="4">
    <source>
        <dbReference type="HAMAP-Rule" id="MF_01401"/>
    </source>
</evidence>
<dbReference type="EMBL" id="JAKLWS010000023">
    <property type="protein sequence ID" value="MCG2589957.1"/>
    <property type="molecule type" value="Genomic_DNA"/>
</dbReference>
<dbReference type="NCBIfam" id="TIGR00401">
    <property type="entry name" value="msrA"/>
    <property type="match status" value="1"/>
</dbReference>
<evidence type="ECO:0000256" key="1">
    <source>
        <dbReference type="ARBA" id="ARBA00023002"/>
    </source>
</evidence>
<accession>A0ABS9KGL6</accession>
<evidence type="ECO:0000256" key="2">
    <source>
        <dbReference type="ARBA" id="ARBA00047806"/>
    </source>
</evidence>
<evidence type="ECO:0000256" key="3">
    <source>
        <dbReference type="ARBA" id="ARBA00048782"/>
    </source>
</evidence>
<comment type="function">
    <text evidence="4">Has an important function as a repair enzyme for proteins that have been inactivated by oxidation. Catalyzes the reversible oxidation-reduction of methionine sulfoxide in proteins to methionine.</text>
</comment>
<evidence type="ECO:0000259" key="5">
    <source>
        <dbReference type="Pfam" id="PF01625"/>
    </source>
</evidence>
<feature type="active site" evidence="4">
    <location>
        <position position="34"/>
    </location>
</feature>
<dbReference type="Pfam" id="PF01625">
    <property type="entry name" value="PMSR"/>
    <property type="match status" value="1"/>
</dbReference>
<reference evidence="6" key="1">
    <citation type="submission" date="2022-01" db="EMBL/GenBank/DDBJ databases">
        <authorList>
            <person name="Wang Y."/>
        </authorList>
    </citation>
    <scope>NUCLEOTIDE SEQUENCE</scope>
    <source>
        <strain evidence="6">WB101</strain>
    </source>
</reference>
<dbReference type="InterPro" id="IPR036509">
    <property type="entry name" value="Met_Sox_Rdtase_MsrA_sf"/>
</dbReference>
<dbReference type="Gene3D" id="3.30.1060.10">
    <property type="entry name" value="Peptide methionine sulphoxide reductase MsrA"/>
    <property type="match status" value="1"/>
</dbReference>
<dbReference type="HAMAP" id="MF_01401">
    <property type="entry name" value="MsrA"/>
    <property type="match status" value="1"/>
</dbReference>
<evidence type="ECO:0000313" key="6">
    <source>
        <dbReference type="EMBL" id="MCG2589957.1"/>
    </source>
</evidence>
<sequence length="204" mass="23020">MNTFLILTILLFGMTDIDKTAANDTETAVFGAGCFWCVEAIYERVIGVKSVESGYAGGHVDDPTYRQVVSGTTGHAEVARLEYDPNVISYEELLEVFWHTHNPTTKNRQGADVGPQYRSVIFYMNDEQKQIAEESMKKTDSSDLWEDPIVTEIEPLSNYSVAENYHQNYYENNPNAGYCSIVIAPKIAKFKKDFPHLLSDKRAS</sequence>
<organism evidence="6 7">
    <name type="scientific">Rhodohalobacter sulfatireducens</name>
    <dbReference type="NCBI Taxonomy" id="2911366"/>
    <lineage>
        <taxon>Bacteria</taxon>
        <taxon>Pseudomonadati</taxon>
        <taxon>Balneolota</taxon>
        <taxon>Balneolia</taxon>
        <taxon>Balneolales</taxon>
        <taxon>Balneolaceae</taxon>
        <taxon>Rhodohalobacter</taxon>
    </lineage>
</organism>
<gene>
    <name evidence="4 6" type="primary">msrA</name>
    <name evidence="6" type="ORF">L6773_15375</name>
</gene>
<comment type="catalytic activity">
    <reaction evidence="3 4">
        <text>[thioredoxin]-disulfide + L-methionine + H2O = L-methionine (S)-S-oxide + [thioredoxin]-dithiol</text>
        <dbReference type="Rhea" id="RHEA:19993"/>
        <dbReference type="Rhea" id="RHEA-COMP:10698"/>
        <dbReference type="Rhea" id="RHEA-COMP:10700"/>
        <dbReference type="ChEBI" id="CHEBI:15377"/>
        <dbReference type="ChEBI" id="CHEBI:29950"/>
        <dbReference type="ChEBI" id="CHEBI:50058"/>
        <dbReference type="ChEBI" id="CHEBI:57844"/>
        <dbReference type="ChEBI" id="CHEBI:58772"/>
        <dbReference type="EC" id="1.8.4.11"/>
    </reaction>
</comment>
<comment type="catalytic activity">
    <reaction evidence="2 4">
        <text>L-methionyl-[protein] + [thioredoxin]-disulfide + H2O = L-methionyl-(S)-S-oxide-[protein] + [thioredoxin]-dithiol</text>
        <dbReference type="Rhea" id="RHEA:14217"/>
        <dbReference type="Rhea" id="RHEA-COMP:10698"/>
        <dbReference type="Rhea" id="RHEA-COMP:10700"/>
        <dbReference type="Rhea" id="RHEA-COMP:12313"/>
        <dbReference type="Rhea" id="RHEA-COMP:12315"/>
        <dbReference type="ChEBI" id="CHEBI:15377"/>
        <dbReference type="ChEBI" id="CHEBI:16044"/>
        <dbReference type="ChEBI" id="CHEBI:29950"/>
        <dbReference type="ChEBI" id="CHEBI:44120"/>
        <dbReference type="ChEBI" id="CHEBI:50058"/>
        <dbReference type="EC" id="1.8.4.11"/>
    </reaction>
</comment>
<comment type="caution">
    <text evidence="6">The sequence shown here is derived from an EMBL/GenBank/DDBJ whole genome shotgun (WGS) entry which is preliminary data.</text>
</comment>
<evidence type="ECO:0000313" key="7">
    <source>
        <dbReference type="Proteomes" id="UP001165366"/>
    </source>
</evidence>
<comment type="similarity">
    <text evidence="4">Belongs to the MsrA Met sulfoxide reductase family.</text>
</comment>
<dbReference type="Proteomes" id="UP001165366">
    <property type="component" value="Unassembled WGS sequence"/>
</dbReference>
<dbReference type="PANTHER" id="PTHR43774:SF1">
    <property type="entry name" value="PEPTIDE METHIONINE SULFOXIDE REDUCTASE MSRA 2"/>
    <property type="match status" value="1"/>
</dbReference>
<dbReference type="GO" id="GO:0008113">
    <property type="term" value="F:peptide-methionine (S)-S-oxide reductase activity"/>
    <property type="evidence" value="ECO:0007669"/>
    <property type="project" value="UniProtKB-EC"/>
</dbReference>
<dbReference type="SUPFAM" id="SSF55068">
    <property type="entry name" value="Peptide methionine sulfoxide reductase"/>
    <property type="match status" value="1"/>
</dbReference>
<keyword evidence="1 4" id="KW-0560">Oxidoreductase</keyword>